<organism evidence="1">
    <name type="scientific">Arundo donax</name>
    <name type="common">Giant reed</name>
    <name type="synonym">Donax arundinaceus</name>
    <dbReference type="NCBI Taxonomy" id="35708"/>
    <lineage>
        <taxon>Eukaryota</taxon>
        <taxon>Viridiplantae</taxon>
        <taxon>Streptophyta</taxon>
        <taxon>Embryophyta</taxon>
        <taxon>Tracheophyta</taxon>
        <taxon>Spermatophyta</taxon>
        <taxon>Magnoliopsida</taxon>
        <taxon>Liliopsida</taxon>
        <taxon>Poales</taxon>
        <taxon>Poaceae</taxon>
        <taxon>PACMAD clade</taxon>
        <taxon>Arundinoideae</taxon>
        <taxon>Arundineae</taxon>
        <taxon>Arundo</taxon>
    </lineage>
</organism>
<reference evidence="1" key="2">
    <citation type="journal article" date="2015" name="Data Brief">
        <title>Shoot transcriptome of the giant reed, Arundo donax.</title>
        <authorList>
            <person name="Barrero R.A."/>
            <person name="Guerrero F.D."/>
            <person name="Moolhuijzen P."/>
            <person name="Goolsby J.A."/>
            <person name="Tidwell J."/>
            <person name="Bellgard S.E."/>
            <person name="Bellgard M.I."/>
        </authorList>
    </citation>
    <scope>NUCLEOTIDE SEQUENCE</scope>
    <source>
        <tissue evidence="1">Shoot tissue taken approximately 20 cm above the soil surface</tissue>
    </source>
</reference>
<dbReference type="EMBL" id="GBRH01202728">
    <property type="protein sequence ID" value="JAD95167.1"/>
    <property type="molecule type" value="Transcribed_RNA"/>
</dbReference>
<evidence type="ECO:0000313" key="1">
    <source>
        <dbReference type="EMBL" id="JAD95167.1"/>
    </source>
</evidence>
<protein>
    <submittedName>
        <fullName evidence="1">Uncharacterized protein</fullName>
    </submittedName>
</protein>
<name>A0A0A9EGL6_ARUDO</name>
<dbReference type="AlphaFoldDB" id="A0A0A9EGL6"/>
<accession>A0A0A9EGL6</accession>
<sequence length="31" mass="3481">MSMMPPSVQVLLPSMFFFRPALIVITVTLIT</sequence>
<reference evidence="1" key="1">
    <citation type="submission" date="2014-09" db="EMBL/GenBank/DDBJ databases">
        <authorList>
            <person name="Magalhaes I.L.F."/>
            <person name="Oliveira U."/>
            <person name="Santos F.R."/>
            <person name="Vidigal T.H.D.A."/>
            <person name="Brescovit A.D."/>
            <person name="Santos A.J."/>
        </authorList>
    </citation>
    <scope>NUCLEOTIDE SEQUENCE</scope>
    <source>
        <tissue evidence="1">Shoot tissue taken approximately 20 cm above the soil surface</tissue>
    </source>
</reference>
<proteinExistence type="predicted"/>